<dbReference type="InterPro" id="IPR012337">
    <property type="entry name" value="RNaseH-like_sf"/>
</dbReference>
<dbReference type="PANTHER" id="PTHR11254">
    <property type="entry name" value="HECT DOMAIN UBIQUITIN-PROTEIN LIGASE"/>
    <property type="match status" value="1"/>
</dbReference>
<dbReference type="PROSITE" id="PS01159">
    <property type="entry name" value="WW_DOMAIN_1"/>
    <property type="match status" value="1"/>
</dbReference>
<dbReference type="GO" id="GO:0005829">
    <property type="term" value="C:cytosol"/>
    <property type="evidence" value="ECO:0007669"/>
    <property type="project" value="UniProtKB-ARBA"/>
</dbReference>
<feature type="domain" description="WW" evidence="22">
    <location>
        <begin position="739"/>
        <end position="772"/>
    </location>
</feature>
<evidence type="ECO:0000259" key="22">
    <source>
        <dbReference type="PROSITE" id="PS50020"/>
    </source>
</evidence>
<accession>A0A9F2QZ80</accession>
<keyword evidence="8" id="KW-1003">Cell membrane</keyword>
<dbReference type="PROSITE" id="PS50020">
    <property type="entry name" value="WW_DOMAIN_2"/>
    <property type="match status" value="3"/>
</dbReference>
<feature type="domain" description="WW" evidence="22">
    <location>
        <begin position="879"/>
        <end position="912"/>
    </location>
</feature>
<feature type="domain" description="C2" evidence="21">
    <location>
        <begin position="575"/>
        <end position="701"/>
    </location>
</feature>
<keyword evidence="9" id="KW-0963">Cytoplasm</keyword>
<dbReference type="GO" id="GO:0005634">
    <property type="term" value="C:nucleus"/>
    <property type="evidence" value="ECO:0007669"/>
    <property type="project" value="UniProtKB-SubCell"/>
</dbReference>
<dbReference type="SUPFAM" id="SSF56204">
    <property type="entry name" value="Hect, E3 ligase catalytic domain"/>
    <property type="match status" value="1"/>
</dbReference>
<dbReference type="InterPro" id="IPR000569">
    <property type="entry name" value="HECT_dom"/>
</dbReference>
<dbReference type="SMART" id="SM00119">
    <property type="entry name" value="HECTc"/>
    <property type="match status" value="1"/>
</dbReference>
<proteinExistence type="predicted"/>
<dbReference type="SUPFAM" id="SSF53098">
    <property type="entry name" value="Ribonuclease H-like"/>
    <property type="match status" value="1"/>
</dbReference>
<evidence type="ECO:0000256" key="11">
    <source>
        <dbReference type="ARBA" id="ARBA00022737"/>
    </source>
</evidence>
<evidence type="ECO:0000256" key="17">
    <source>
        <dbReference type="ARBA" id="ARBA00082689"/>
    </source>
</evidence>
<dbReference type="SMART" id="SM00239">
    <property type="entry name" value="C2"/>
    <property type="match status" value="1"/>
</dbReference>
<dbReference type="InterPro" id="IPR050409">
    <property type="entry name" value="E3_ubiq-protein_ligase"/>
</dbReference>
<dbReference type="SMART" id="SM00456">
    <property type="entry name" value="WW"/>
    <property type="match status" value="3"/>
</dbReference>
<dbReference type="CDD" id="cd08382">
    <property type="entry name" value="C2_Smurf-like"/>
    <property type="match status" value="1"/>
</dbReference>
<dbReference type="Pfam" id="PF00632">
    <property type="entry name" value="HECT"/>
    <property type="match status" value="1"/>
</dbReference>
<evidence type="ECO:0000256" key="8">
    <source>
        <dbReference type="ARBA" id="ARBA00022475"/>
    </source>
</evidence>
<evidence type="ECO:0000256" key="20">
    <source>
        <dbReference type="SAM" id="MobiDB-lite"/>
    </source>
</evidence>
<evidence type="ECO:0000256" key="15">
    <source>
        <dbReference type="ARBA" id="ARBA00068652"/>
    </source>
</evidence>
<dbReference type="InterPro" id="IPR036020">
    <property type="entry name" value="WW_dom_sf"/>
</dbReference>
<comment type="catalytic activity">
    <reaction evidence="1">
        <text>S-ubiquitinyl-[E2 ubiquitin-conjugating enzyme]-L-cysteine + [acceptor protein]-L-lysine = [E2 ubiquitin-conjugating enzyme]-L-cysteine + N(6)-ubiquitinyl-[acceptor protein]-L-lysine.</text>
        <dbReference type="EC" id="2.3.2.26"/>
    </reaction>
</comment>
<dbReference type="FunFam" id="3.30.2160.10:FF:000001">
    <property type="entry name" value="E3 ubiquitin-protein ligase NEDD4-like"/>
    <property type="match status" value="1"/>
</dbReference>
<evidence type="ECO:0000256" key="10">
    <source>
        <dbReference type="ARBA" id="ARBA00022679"/>
    </source>
</evidence>
<dbReference type="FunFam" id="2.20.70.10:FF:000026">
    <property type="entry name" value="E3 ubiquitin-protein ligase"/>
    <property type="match status" value="1"/>
</dbReference>
<feature type="compositionally biased region" description="Low complexity" evidence="20">
    <location>
        <begin position="500"/>
        <end position="511"/>
    </location>
</feature>
<feature type="domain" description="HECT" evidence="23">
    <location>
        <begin position="1000"/>
        <end position="1334"/>
    </location>
</feature>
<dbReference type="Proteomes" id="UP000695026">
    <property type="component" value="Unplaced"/>
</dbReference>
<dbReference type="InterPro" id="IPR001202">
    <property type="entry name" value="WW_dom"/>
</dbReference>
<name>A0A9F2QZ80_PYTBI</name>
<evidence type="ECO:0000256" key="13">
    <source>
        <dbReference type="ARBA" id="ARBA00023136"/>
    </source>
</evidence>
<dbReference type="CDD" id="cd00201">
    <property type="entry name" value="WW"/>
    <property type="match status" value="3"/>
</dbReference>
<dbReference type="OrthoDB" id="8068875at2759"/>
<keyword evidence="11" id="KW-0677">Repeat</keyword>
<feature type="active site" description="Glycyl thioester intermediate" evidence="19">
    <location>
        <position position="1302"/>
    </location>
</feature>
<evidence type="ECO:0000256" key="9">
    <source>
        <dbReference type="ARBA" id="ARBA00022490"/>
    </source>
</evidence>
<dbReference type="FunFam" id="3.30.2410.10:FF:000014">
    <property type="entry name" value="E3 ubiquitin-protein ligase SMURF1"/>
    <property type="match status" value="1"/>
</dbReference>
<dbReference type="FunFam" id="2.20.70.10:FF:000047">
    <property type="entry name" value="E3 ubiquitin-protein ligase"/>
    <property type="match status" value="1"/>
</dbReference>
<dbReference type="EC" id="2.3.2.26" evidence="7"/>
<dbReference type="Gene3D" id="3.30.2410.10">
    <property type="entry name" value="Hect, E3 ligase catalytic domain"/>
    <property type="match status" value="1"/>
</dbReference>
<protein>
    <recommendedName>
        <fullName evidence="15">E3 ubiquitin-protein ligase SMURF2</fullName>
        <ecNumber evidence="7">2.3.2.26</ecNumber>
    </recommendedName>
    <alternativeName>
        <fullName evidence="16">HECT-type E3 ubiquitin transferase SMURF2</fullName>
    </alternativeName>
    <alternativeName>
        <fullName evidence="17">SMAD ubiquitination regulatory factor 2</fullName>
    </alternativeName>
    <alternativeName>
        <fullName evidence="18">SMAD-specific E3 ubiquitin-protein ligase 2</fullName>
    </alternativeName>
</protein>
<evidence type="ECO:0000256" key="5">
    <source>
        <dbReference type="ARBA" id="ARBA00004496"/>
    </source>
</evidence>
<evidence type="ECO:0000256" key="4">
    <source>
        <dbReference type="ARBA" id="ARBA00004285"/>
    </source>
</evidence>
<dbReference type="InterPro" id="IPR035892">
    <property type="entry name" value="C2_domain_sf"/>
</dbReference>
<keyword evidence="10" id="KW-0808">Transferase</keyword>
<dbReference type="Gene3D" id="3.30.2160.10">
    <property type="entry name" value="Hect, E3 ligase catalytic domain"/>
    <property type="match status" value="1"/>
</dbReference>
<comment type="subcellular location">
    <subcellularLocation>
        <location evidence="3">Cell membrane</location>
    </subcellularLocation>
    <subcellularLocation>
        <location evidence="5">Cytoplasm</location>
    </subcellularLocation>
    <subcellularLocation>
        <location evidence="4">Membrane raft</location>
    </subcellularLocation>
    <subcellularLocation>
        <location evidence="2">Nucleus</location>
    </subcellularLocation>
</comment>
<dbReference type="InterPro" id="IPR035983">
    <property type="entry name" value="Hect_E3_ubiquitin_ligase"/>
</dbReference>
<dbReference type="GO" id="GO:0043161">
    <property type="term" value="P:proteasome-mediated ubiquitin-dependent protein catabolic process"/>
    <property type="evidence" value="ECO:0007669"/>
    <property type="project" value="TreeGrafter"/>
</dbReference>
<dbReference type="GO" id="GO:0016567">
    <property type="term" value="P:protein ubiquitination"/>
    <property type="evidence" value="ECO:0007669"/>
    <property type="project" value="TreeGrafter"/>
</dbReference>
<evidence type="ECO:0000256" key="16">
    <source>
        <dbReference type="ARBA" id="ARBA00079483"/>
    </source>
</evidence>
<dbReference type="GO" id="GO:0061630">
    <property type="term" value="F:ubiquitin protein ligase activity"/>
    <property type="evidence" value="ECO:0007669"/>
    <property type="project" value="UniProtKB-EC"/>
</dbReference>
<dbReference type="CDD" id="cd00078">
    <property type="entry name" value="HECTc"/>
    <property type="match status" value="1"/>
</dbReference>
<dbReference type="FunFam" id="2.60.40.150:FF:000024">
    <property type="entry name" value="E3 ubiquitin-protein ligase"/>
    <property type="match status" value="1"/>
</dbReference>
<evidence type="ECO:0000256" key="18">
    <source>
        <dbReference type="ARBA" id="ARBA00082738"/>
    </source>
</evidence>
<evidence type="ECO:0000256" key="7">
    <source>
        <dbReference type="ARBA" id="ARBA00012485"/>
    </source>
</evidence>
<dbReference type="Gene3D" id="3.90.1750.10">
    <property type="entry name" value="Hect, E3 ligase catalytic domains"/>
    <property type="match status" value="1"/>
</dbReference>
<dbReference type="InterPro" id="IPR000008">
    <property type="entry name" value="C2_dom"/>
</dbReference>
<keyword evidence="14" id="KW-0539">Nucleus</keyword>
<dbReference type="GO" id="GO:0005886">
    <property type="term" value="C:plasma membrane"/>
    <property type="evidence" value="ECO:0007669"/>
    <property type="project" value="UniProtKB-SubCell"/>
</dbReference>
<feature type="region of interest" description="Disordered" evidence="20">
    <location>
        <begin position="492"/>
        <end position="513"/>
    </location>
</feature>
<dbReference type="SUPFAM" id="SSF51045">
    <property type="entry name" value="WW domain"/>
    <property type="match status" value="3"/>
</dbReference>
<evidence type="ECO:0000259" key="23">
    <source>
        <dbReference type="PROSITE" id="PS50237"/>
    </source>
</evidence>
<evidence type="ECO:0000256" key="3">
    <source>
        <dbReference type="ARBA" id="ARBA00004236"/>
    </source>
</evidence>
<keyword evidence="24" id="KW-1185">Reference proteome</keyword>
<evidence type="ECO:0000256" key="12">
    <source>
        <dbReference type="ARBA" id="ARBA00022786"/>
    </source>
</evidence>
<dbReference type="RefSeq" id="XP_007431412.1">
    <property type="nucleotide sequence ID" value="XM_007431350.3"/>
</dbReference>
<dbReference type="PANTHER" id="PTHR11254:SF300">
    <property type="entry name" value="E3 UBIQUITIN-PROTEIN LIGASE SMURF2"/>
    <property type="match status" value="1"/>
</dbReference>
<keyword evidence="12 19" id="KW-0833">Ubl conjugation pathway</keyword>
<dbReference type="GO" id="GO:0046332">
    <property type="term" value="F:SMAD binding"/>
    <property type="evidence" value="ECO:0007669"/>
    <property type="project" value="TreeGrafter"/>
</dbReference>
<evidence type="ECO:0000256" key="1">
    <source>
        <dbReference type="ARBA" id="ARBA00000885"/>
    </source>
</evidence>
<dbReference type="PROSITE" id="PS50004">
    <property type="entry name" value="C2"/>
    <property type="match status" value="1"/>
</dbReference>
<comment type="pathway">
    <text evidence="6">Protein modification; protein ubiquitination.</text>
</comment>
<dbReference type="SUPFAM" id="SSF49562">
    <property type="entry name" value="C2 domain (Calcium/lipid-binding domain, CaLB)"/>
    <property type="match status" value="1"/>
</dbReference>
<sequence>MSPAAPVALRIVGAQHRISVLVNPNLSTAGAESAARAKRMLEAVNEKDSDENIASTSVTKNVQKSSGEQSQIKKFFISDKVTIRMTPEKFKHHIIEMVVKNSVPLSFFSHTAFLGLNGEMAKKLGVSLERESIRKLIIEEAKCKKEKLQKVLKGRFVFLKMDACTRHRVNYFAINVRFVDENNKRITRTLGLKDTQAHHTSDYLQNLVEGVLEDFEIKKEQILCVVTDNASNMLSTIEKMNADEEGNKQILELEEGSSVSIGESLETEENADIFLDNFLEEALKLATIHHMRCAVHTLQLAIRDGLKDRHAATLIGKLRQVTVAARAPKTDAILKRRAGKGAILDQPTRWGSTYLMVKRLLELKDFIEEMDNENLALTESQWTQTKELENLLSHPFTVTKRLQCDDLTPGKFLLEWKSLLYRLNKNGGLIAEGIASSMIKRESLLLENEILLAAIYVDPMSRLLLNSEQTATGKKALYDVAVRMKGLGPEIPPQDEVLLSNSDNSGSSSSNEELDFDSFLDKMEAAKGKRSRISVTEPVNVQIEKFQQEFYKALKEVEKYDRSSKLTVEEAILVYPEIVSDVARIVTAMPPTQDSHRFFVLCAKNLVKKDFFRLPDPFAKVVVDGSGQCHSTDTVKNTLDPKWNQHYDLYIGKSDSITISVWNHKKIHKKQGAGFLGCVRLLSNAINRLKDTGYQRLDLCKLGPNDNDTVRGQIVVSLQSRDRIGTGGQVVDCSRLFDNDLPDGWEERRTASGRIQYLNHITRTTQWERPTRPASEYSSPGRPLSCFVDENTPLTGINGATCGQSFDPRLAERRVRSQRHRNYMSRTHLHTPPDLPEGYEQRTTQQGQVYFLHTQTGVSTWHDPRVPRDLSNINCEELGPLPPGWEIRNTATGRVYFVDHNNRTTQFTDPRLSANLHLVLNRQNQLKDQPQQQQQVVSLCQLSDEAECLTVPRYKRDLVQKLKILRQELSQQQPQAGHCRIEVSREEIFEESYRQVMKMRPKDLWKRLMIKFRGEEGLDYGGVAREWLYLLSHEMLNPYYGLFQYSRDDIYTLQINPDSAVNPEHLSYFHFVGRIMGMAVFHGHYIDGGFTLPFYKQLLGKPITLDDMELVDPDLHNSLVWILENDITGVLDHTFCVEHNAYGEIIQHELKPNGKSIPVTEENKKEYVRLYVNWRFLRGIEAQFLALQKGFNEVIPQHLLKTFDEKELELIICGLGKIDVNDWKANTRLKHCTPDSNIVKWFWKAVELFDEERRARLLQFVTGSSRVPLQGFKALQGAAGPRLFTIHQIDASTNNLPKAHTCFNRIDIPPYESYEKLYEKLLTAIEETCGFAVE</sequence>
<dbReference type="CTD" id="64750"/>
<dbReference type="GO" id="GO:0030514">
    <property type="term" value="P:negative regulation of BMP signaling pathway"/>
    <property type="evidence" value="ECO:0007669"/>
    <property type="project" value="TreeGrafter"/>
</dbReference>
<dbReference type="FunFam" id="3.90.1750.10:FF:000007">
    <property type="entry name" value="E3 ubiquitin-protein ligase SMURF2"/>
    <property type="match status" value="1"/>
</dbReference>
<evidence type="ECO:0000256" key="2">
    <source>
        <dbReference type="ARBA" id="ARBA00004123"/>
    </source>
</evidence>
<evidence type="ECO:0000313" key="25">
    <source>
        <dbReference type="RefSeq" id="XP_007431412.1"/>
    </source>
</evidence>
<evidence type="ECO:0000256" key="14">
    <source>
        <dbReference type="ARBA" id="ARBA00023242"/>
    </source>
</evidence>
<dbReference type="GO" id="GO:0045121">
    <property type="term" value="C:membrane raft"/>
    <property type="evidence" value="ECO:0007669"/>
    <property type="project" value="UniProtKB-SubCell"/>
</dbReference>
<evidence type="ECO:0000313" key="24">
    <source>
        <dbReference type="Proteomes" id="UP000695026"/>
    </source>
</evidence>
<dbReference type="FunFam" id="2.20.70.10:FF:000017">
    <property type="entry name" value="E3 ubiquitin-protein ligase"/>
    <property type="match status" value="1"/>
</dbReference>
<evidence type="ECO:0000259" key="21">
    <source>
        <dbReference type="PROSITE" id="PS50004"/>
    </source>
</evidence>
<feature type="domain" description="WW" evidence="22">
    <location>
        <begin position="833"/>
        <end position="866"/>
    </location>
</feature>
<dbReference type="Pfam" id="PF00397">
    <property type="entry name" value="WW"/>
    <property type="match status" value="3"/>
</dbReference>
<organism evidence="24 25">
    <name type="scientific">Python bivittatus</name>
    <name type="common">Burmese python</name>
    <name type="synonym">Python molurus bivittatus</name>
    <dbReference type="NCBI Taxonomy" id="176946"/>
    <lineage>
        <taxon>Eukaryota</taxon>
        <taxon>Metazoa</taxon>
        <taxon>Chordata</taxon>
        <taxon>Craniata</taxon>
        <taxon>Vertebrata</taxon>
        <taxon>Euteleostomi</taxon>
        <taxon>Lepidosauria</taxon>
        <taxon>Squamata</taxon>
        <taxon>Bifurcata</taxon>
        <taxon>Unidentata</taxon>
        <taxon>Episquamata</taxon>
        <taxon>Toxicofera</taxon>
        <taxon>Serpentes</taxon>
        <taxon>Henophidia</taxon>
        <taxon>Pythonidae</taxon>
        <taxon>Python</taxon>
    </lineage>
</organism>
<dbReference type="KEGG" id="pbi:103052692"/>
<dbReference type="Gene3D" id="2.60.40.150">
    <property type="entry name" value="C2 domain"/>
    <property type="match status" value="1"/>
</dbReference>
<gene>
    <name evidence="25" type="primary">SMURF2</name>
</gene>
<evidence type="ECO:0000256" key="19">
    <source>
        <dbReference type="PROSITE-ProRule" id="PRU00104"/>
    </source>
</evidence>
<reference evidence="25" key="1">
    <citation type="submission" date="2025-08" db="UniProtKB">
        <authorList>
            <consortium name="RefSeq"/>
        </authorList>
    </citation>
    <scope>IDENTIFICATION</scope>
    <source>
        <tissue evidence="25">Liver</tissue>
    </source>
</reference>
<evidence type="ECO:0000256" key="6">
    <source>
        <dbReference type="ARBA" id="ARBA00004906"/>
    </source>
</evidence>
<dbReference type="PROSITE" id="PS50237">
    <property type="entry name" value="HECT"/>
    <property type="match status" value="1"/>
</dbReference>
<dbReference type="Gene3D" id="2.20.70.10">
    <property type="match status" value="2"/>
</dbReference>
<dbReference type="GeneID" id="103052692"/>
<dbReference type="Pfam" id="PF00168">
    <property type="entry name" value="C2"/>
    <property type="match status" value="1"/>
</dbReference>
<keyword evidence="13" id="KW-0472">Membrane</keyword>